<dbReference type="Gene3D" id="1.20.1280.50">
    <property type="match status" value="1"/>
</dbReference>
<dbReference type="SMART" id="SM00256">
    <property type="entry name" value="FBOX"/>
    <property type="match status" value="1"/>
</dbReference>
<dbReference type="CDD" id="cd22162">
    <property type="entry name" value="F-box_AtSKIP3-like"/>
    <property type="match status" value="1"/>
</dbReference>
<keyword evidence="3" id="KW-1185">Reference proteome</keyword>
<dbReference type="AlphaFoldDB" id="A0AAF1AJJ1"/>
<reference evidence="2" key="2">
    <citation type="submission" date="2022-03" db="EMBL/GenBank/DDBJ databases">
        <title>Draft title - Genomic analysis of global carrot germplasm unveils the trajectory of domestication and the origin of high carotenoid orange carrot.</title>
        <authorList>
            <person name="Iorizzo M."/>
            <person name="Ellison S."/>
            <person name="Senalik D."/>
            <person name="Macko-Podgorni A."/>
            <person name="Grzebelus D."/>
            <person name="Bostan H."/>
            <person name="Rolling W."/>
            <person name="Curaba J."/>
            <person name="Simon P."/>
        </authorList>
    </citation>
    <scope>NUCLEOTIDE SEQUENCE</scope>
    <source>
        <tissue evidence="2">Leaf</tissue>
    </source>
</reference>
<proteinExistence type="predicted"/>
<dbReference type="PANTHER" id="PTHR31960">
    <property type="entry name" value="F-BOX PROTEIN PP2-A15"/>
    <property type="match status" value="1"/>
</dbReference>
<name>A0AAF1AJJ1_DAUCS</name>
<evidence type="ECO:0000259" key="1">
    <source>
        <dbReference type="PROSITE" id="PS50181"/>
    </source>
</evidence>
<dbReference type="EMBL" id="CP093343">
    <property type="protein sequence ID" value="WOG84928.1"/>
    <property type="molecule type" value="Genomic_DNA"/>
</dbReference>
<reference evidence="2" key="1">
    <citation type="journal article" date="2016" name="Nat. Genet.">
        <title>A high-quality carrot genome assembly provides new insights into carotenoid accumulation and asterid genome evolution.</title>
        <authorList>
            <person name="Iorizzo M."/>
            <person name="Ellison S."/>
            <person name="Senalik D."/>
            <person name="Zeng P."/>
            <person name="Satapoomin P."/>
            <person name="Huang J."/>
            <person name="Bowman M."/>
            <person name="Iovene M."/>
            <person name="Sanseverino W."/>
            <person name="Cavagnaro P."/>
            <person name="Yildiz M."/>
            <person name="Macko-Podgorni A."/>
            <person name="Moranska E."/>
            <person name="Grzebelus E."/>
            <person name="Grzebelus D."/>
            <person name="Ashrafi H."/>
            <person name="Zheng Z."/>
            <person name="Cheng S."/>
            <person name="Spooner D."/>
            <person name="Van Deynze A."/>
            <person name="Simon P."/>
        </authorList>
    </citation>
    <scope>NUCLEOTIDE SEQUENCE</scope>
    <source>
        <tissue evidence="2">Leaf</tissue>
    </source>
</reference>
<dbReference type="InterPro" id="IPR001810">
    <property type="entry name" value="F-box_dom"/>
</dbReference>
<evidence type="ECO:0000313" key="2">
    <source>
        <dbReference type="EMBL" id="WOG84928.1"/>
    </source>
</evidence>
<dbReference type="SUPFAM" id="SSF81383">
    <property type="entry name" value="F-box domain"/>
    <property type="match status" value="1"/>
</dbReference>
<dbReference type="InterPro" id="IPR036047">
    <property type="entry name" value="F-box-like_dom_sf"/>
</dbReference>
<gene>
    <name evidence="2" type="ORF">DCAR_0104113</name>
</gene>
<protein>
    <recommendedName>
        <fullName evidence="1">F-box domain-containing protein</fullName>
    </recommendedName>
</protein>
<dbReference type="Proteomes" id="UP000077755">
    <property type="component" value="Chromosome 1"/>
</dbReference>
<accession>A0AAF1AJJ1</accession>
<sequence>MADADLFGKLPEEIIEEVVSLIGPMEACRLSVVCKRFLSAAESNTVWERFLPSDYQQFLDRADSLPNIKFAHKKDVFLFLIGNHVIFDGNTLSLFKELTGDALSTRILSKCIK</sequence>
<dbReference type="Pfam" id="PF00646">
    <property type="entry name" value="F-box"/>
    <property type="match status" value="1"/>
</dbReference>
<evidence type="ECO:0000313" key="3">
    <source>
        <dbReference type="Proteomes" id="UP000077755"/>
    </source>
</evidence>
<feature type="domain" description="F-box" evidence="1">
    <location>
        <begin position="4"/>
        <end position="50"/>
    </location>
</feature>
<dbReference type="PROSITE" id="PS50181">
    <property type="entry name" value="FBOX"/>
    <property type="match status" value="1"/>
</dbReference>
<dbReference type="PANTHER" id="PTHR31960:SF26">
    <property type="entry name" value="F-BOX DOMAIN CONTAINING PROTEIN"/>
    <property type="match status" value="1"/>
</dbReference>
<organism evidence="2 3">
    <name type="scientific">Daucus carota subsp. sativus</name>
    <name type="common">Carrot</name>
    <dbReference type="NCBI Taxonomy" id="79200"/>
    <lineage>
        <taxon>Eukaryota</taxon>
        <taxon>Viridiplantae</taxon>
        <taxon>Streptophyta</taxon>
        <taxon>Embryophyta</taxon>
        <taxon>Tracheophyta</taxon>
        <taxon>Spermatophyta</taxon>
        <taxon>Magnoliopsida</taxon>
        <taxon>eudicotyledons</taxon>
        <taxon>Gunneridae</taxon>
        <taxon>Pentapetalae</taxon>
        <taxon>asterids</taxon>
        <taxon>campanulids</taxon>
        <taxon>Apiales</taxon>
        <taxon>Apiaceae</taxon>
        <taxon>Apioideae</taxon>
        <taxon>Scandiceae</taxon>
        <taxon>Daucinae</taxon>
        <taxon>Daucus</taxon>
        <taxon>Daucus sect. Daucus</taxon>
    </lineage>
</organism>